<dbReference type="NCBIfam" id="TIGR01633">
    <property type="entry name" value="phi3626_gp14_N"/>
    <property type="match status" value="1"/>
</dbReference>
<dbReference type="InterPro" id="IPR006520">
    <property type="entry name" value="Dit_BPSPP_N"/>
</dbReference>
<dbReference type="Pfam" id="PF05709">
    <property type="entry name" value="Sipho_tail"/>
    <property type="match status" value="1"/>
</dbReference>
<dbReference type="Gene3D" id="2.60.120.860">
    <property type="match status" value="1"/>
</dbReference>
<dbReference type="EMBL" id="JAUSTZ010000021">
    <property type="protein sequence ID" value="MDQ0228408.1"/>
    <property type="molecule type" value="Genomic_DNA"/>
</dbReference>
<reference evidence="3 4" key="1">
    <citation type="submission" date="2023-07" db="EMBL/GenBank/DDBJ databases">
        <title>Genomic Encyclopedia of Type Strains, Phase IV (KMG-IV): sequencing the most valuable type-strain genomes for metagenomic binning, comparative biology and taxonomic classification.</title>
        <authorList>
            <person name="Goeker M."/>
        </authorList>
    </citation>
    <scope>NUCLEOTIDE SEQUENCE [LARGE SCALE GENOMIC DNA]</scope>
    <source>
        <strain evidence="3 4">DSM 17723</strain>
    </source>
</reference>
<name>A0ABT9Z9W4_9BACI</name>
<organism evidence="3 4">
    <name type="scientific">Metabacillus niabensis</name>
    <dbReference type="NCBI Taxonomy" id="324854"/>
    <lineage>
        <taxon>Bacteria</taxon>
        <taxon>Bacillati</taxon>
        <taxon>Bacillota</taxon>
        <taxon>Bacilli</taxon>
        <taxon>Bacillales</taxon>
        <taxon>Bacillaceae</taxon>
        <taxon>Metabacillus</taxon>
    </lineage>
</organism>
<dbReference type="InterPro" id="IPR054738">
    <property type="entry name" value="Siphovirus-type_tail_C"/>
</dbReference>
<sequence length="477" mass="53139">MGMIFNGERRSYLSVLRGRERPAWAPIEHEFIEVPGRPGAYIKNKKTKVRQINVPVAIIGEDIADLQKLKEDLAAWLITDSPVPLIFEDEPDRTYFAEVTGSFDAEEIVKIGSGVVSFICPDPYKYGPRHHGVFESDVASITNSGTTETYPIFRATVKEPITLLDIVTDDEYMSIGESVDFESEVPFKKEERLLWDQMGSMIGWSDATAVDGGVITGSMVTDGYKFIASSYGTGAAWHGPAKRITIPNGPLTDFRMDAIVELGNRQAIKAGRVEIYLLDSSNAVIAKMALKDTHKGIALAYGEARLGGSTSKQFLINEYGDKKGSWNDFYGMLRIQRIGKKWTAYIAKIDTDTNLHHTRRTVSYLDVKGTYNKNVSQIAVHVAQYGSYSPATLGIYDLKVFRINSHSDEQIPYIADAGDVIEINHAKNSILINGEDRKDLKDFGASFFSLKSGTNTVQISPYSSLENVEVEWRPRYL</sequence>
<feature type="domain" description="Siphovirus-type tail component RIFT-related" evidence="1">
    <location>
        <begin position="12"/>
        <end position="120"/>
    </location>
</feature>
<evidence type="ECO:0000259" key="1">
    <source>
        <dbReference type="Pfam" id="PF05709"/>
    </source>
</evidence>
<accession>A0ABT9Z9W4</accession>
<dbReference type="InterPro" id="IPR008841">
    <property type="entry name" value="Siphovirus-type_tail_N"/>
</dbReference>
<evidence type="ECO:0000259" key="2">
    <source>
        <dbReference type="Pfam" id="PF22768"/>
    </source>
</evidence>
<feature type="domain" description="Siphovirus-type tail component C-terminal" evidence="2">
    <location>
        <begin position="402"/>
        <end position="476"/>
    </location>
</feature>
<evidence type="ECO:0000313" key="4">
    <source>
        <dbReference type="Proteomes" id="UP001232245"/>
    </source>
</evidence>
<proteinExistence type="predicted"/>
<dbReference type="RefSeq" id="WP_174879937.1">
    <property type="nucleotide sequence ID" value="NZ_CADEPK010000080.1"/>
</dbReference>
<gene>
    <name evidence="3" type="ORF">J2S02_004791</name>
</gene>
<keyword evidence="4" id="KW-1185">Reference proteome</keyword>
<comment type="caution">
    <text evidence="3">The sequence shown here is derived from an EMBL/GenBank/DDBJ whole genome shotgun (WGS) entry which is preliminary data.</text>
</comment>
<dbReference type="Gene3D" id="2.40.30.200">
    <property type="match status" value="1"/>
</dbReference>
<dbReference type="Pfam" id="PF22768">
    <property type="entry name" value="SPP1_Dit"/>
    <property type="match status" value="1"/>
</dbReference>
<evidence type="ECO:0000313" key="3">
    <source>
        <dbReference type="EMBL" id="MDQ0228408.1"/>
    </source>
</evidence>
<protein>
    <submittedName>
        <fullName evidence="3">Phage tail component-like protein</fullName>
    </submittedName>
</protein>
<dbReference type="Proteomes" id="UP001232245">
    <property type="component" value="Unassembled WGS sequence"/>
</dbReference>